<dbReference type="PANTHER" id="PTHR33507">
    <property type="entry name" value="INNER MEMBRANE PROTEIN YBBJ"/>
    <property type="match status" value="1"/>
</dbReference>
<reference evidence="9" key="1">
    <citation type="submission" date="2020-12" db="EMBL/GenBank/DDBJ databases">
        <authorList>
            <person name="Huq M.A."/>
        </authorList>
    </citation>
    <scope>NUCLEOTIDE SEQUENCE</scope>
    <source>
        <strain evidence="9">MAHUQ-46</strain>
    </source>
</reference>
<dbReference type="InterPro" id="IPR002810">
    <property type="entry name" value="NfeD-like_C"/>
</dbReference>
<evidence type="ECO:0000259" key="8">
    <source>
        <dbReference type="Pfam" id="PF25145"/>
    </source>
</evidence>
<dbReference type="CDD" id="cd07021">
    <property type="entry name" value="Clp_protease_NfeD_like"/>
    <property type="match status" value="1"/>
</dbReference>
<dbReference type="SUPFAM" id="SSF52096">
    <property type="entry name" value="ClpP/crotonase"/>
    <property type="match status" value="1"/>
</dbReference>
<proteinExistence type="predicted"/>
<dbReference type="InterPro" id="IPR029045">
    <property type="entry name" value="ClpP/crotonase-like_dom_sf"/>
</dbReference>
<dbReference type="AlphaFoldDB" id="A0A934J4G7"/>
<feature type="domain" description="NfeD integral membrane" evidence="7">
    <location>
        <begin position="254"/>
        <end position="367"/>
    </location>
</feature>
<feature type="transmembrane region" description="Helical" evidence="5">
    <location>
        <begin position="349"/>
        <end position="370"/>
    </location>
</feature>
<feature type="domain" description="NfeD1b N-terminal" evidence="8">
    <location>
        <begin position="45"/>
        <end position="235"/>
    </location>
</feature>
<dbReference type="SUPFAM" id="SSF141322">
    <property type="entry name" value="NfeD domain-like"/>
    <property type="match status" value="1"/>
</dbReference>
<dbReference type="InterPro" id="IPR012340">
    <property type="entry name" value="NA-bd_OB-fold"/>
</dbReference>
<dbReference type="Pfam" id="PF01957">
    <property type="entry name" value="NfeD"/>
    <property type="match status" value="1"/>
</dbReference>
<evidence type="ECO:0000256" key="5">
    <source>
        <dbReference type="SAM" id="Phobius"/>
    </source>
</evidence>
<keyword evidence="2 5" id="KW-0812">Transmembrane</keyword>
<protein>
    <submittedName>
        <fullName evidence="9">Nodulation protein NfeD</fullName>
    </submittedName>
</protein>
<dbReference type="Proteomes" id="UP000640274">
    <property type="component" value="Unassembled WGS sequence"/>
</dbReference>
<evidence type="ECO:0000256" key="4">
    <source>
        <dbReference type="ARBA" id="ARBA00023136"/>
    </source>
</evidence>
<feature type="domain" description="NfeD-like C-terminal" evidence="6">
    <location>
        <begin position="401"/>
        <end position="451"/>
    </location>
</feature>
<dbReference type="InterPro" id="IPR056739">
    <property type="entry name" value="NfeD_membrane"/>
</dbReference>
<dbReference type="InterPro" id="IPR052165">
    <property type="entry name" value="Membrane_assoc_protease"/>
</dbReference>
<evidence type="ECO:0000313" key="9">
    <source>
        <dbReference type="EMBL" id="MBJ6363104.1"/>
    </source>
</evidence>
<keyword evidence="4 5" id="KW-0472">Membrane</keyword>
<dbReference type="Gene3D" id="3.90.226.10">
    <property type="entry name" value="2-enoyl-CoA Hydratase, Chain A, domain 1"/>
    <property type="match status" value="1"/>
</dbReference>
<dbReference type="Pfam" id="PF24961">
    <property type="entry name" value="NfeD_membrane"/>
    <property type="match status" value="1"/>
</dbReference>
<evidence type="ECO:0000256" key="2">
    <source>
        <dbReference type="ARBA" id="ARBA00022692"/>
    </source>
</evidence>
<evidence type="ECO:0000256" key="1">
    <source>
        <dbReference type="ARBA" id="ARBA00004141"/>
    </source>
</evidence>
<feature type="transmembrane region" description="Helical" evidence="5">
    <location>
        <begin position="248"/>
        <end position="268"/>
    </location>
</feature>
<dbReference type="InterPro" id="IPR056738">
    <property type="entry name" value="NfeD1b_N"/>
</dbReference>
<dbReference type="PANTHER" id="PTHR33507:SF3">
    <property type="entry name" value="INNER MEMBRANE PROTEIN YBBJ"/>
    <property type="match status" value="1"/>
</dbReference>
<dbReference type="Pfam" id="PF25145">
    <property type="entry name" value="NfeD1b_N"/>
    <property type="match status" value="1"/>
</dbReference>
<dbReference type="GO" id="GO:0005886">
    <property type="term" value="C:plasma membrane"/>
    <property type="evidence" value="ECO:0007669"/>
    <property type="project" value="TreeGrafter"/>
</dbReference>
<name>A0A934J4G7_9BACL</name>
<gene>
    <name evidence="9" type="ORF">JFN88_18025</name>
</gene>
<feature type="transmembrane region" description="Helical" evidence="5">
    <location>
        <begin position="298"/>
        <end position="316"/>
    </location>
</feature>
<sequence length="455" mass="47746">MKPWLLRLLLLLLLLPMIVGLPALTVAAASTSQQASAPASHGTAVFVVPVKQTIESGLQSFLERAYAEAEKAKAEKIILVVDTLGGKIINADEIGGIIRSSKIPTVAYVENRAISAGAYISLNAEQIIMHPGSTIGAAAVVDGSGTLIDDPKIVSAWVAAMRSAAESNGRDPEIAMKMADPFSEVKIEGLNKTFTKGQVVTLSAEEAVKVGYAEHIANSVESAVKWLGLDERTIIEFNPSLAEKVARFVTAPGLSTLLLILGIAGIAIELFVPGFGIPGFIGLLSFGLYFFGHYIAGFAGLETALLFVVGIGLLIVELFVPSFGILGMLGIASLVGGIVMVSYDTGATLGSLVIAVIAAAAVVAVFSYIFKKRGIWNKFILRESLTSEEGFIPAESKILLQGLEGIALTPLRPSGTVDIAGERVDVVTSGEFITAGKRVKVVKVDGTRVIVSEVV</sequence>
<evidence type="ECO:0000313" key="10">
    <source>
        <dbReference type="Proteomes" id="UP000640274"/>
    </source>
</evidence>
<feature type="transmembrane region" description="Helical" evidence="5">
    <location>
        <begin position="323"/>
        <end position="343"/>
    </location>
</feature>
<comment type="subcellular location">
    <subcellularLocation>
        <location evidence="1">Membrane</location>
        <topology evidence="1">Multi-pass membrane protein</topology>
    </subcellularLocation>
</comment>
<dbReference type="Gene3D" id="2.40.50.140">
    <property type="entry name" value="Nucleic acid-binding proteins"/>
    <property type="match status" value="1"/>
</dbReference>
<evidence type="ECO:0000256" key="3">
    <source>
        <dbReference type="ARBA" id="ARBA00022989"/>
    </source>
</evidence>
<accession>A0A934J4G7</accession>
<organism evidence="9 10">
    <name type="scientific">Paenibacillus roseus</name>
    <dbReference type="NCBI Taxonomy" id="2798579"/>
    <lineage>
        <taxon>Bacteria</taxon>
        <taxon>Bacillati</taxon>
        <taxon>Bacillota</taxon>
        <taxon>Bacilli</taxon>
        <taxon>Bacillales</taxon>
        <taxon>Paenibacillaceae</taxon>
        <taxon>Paenibacillus</taxon>
    </lineage>
</organism>
<comment type="caution">
    <text evidence="9">The sequence shown here is derived from an EMBL/GenBank/DDBJ whole genome shotgun (WGS) entry which is preliminary data.</text>
</comment>
<dbReference type="EMBL" id="JAELUP010000103">
    <property type="protein sequence ID" value="MBJ6363104.1"/>
    <property type="molecule type" value="Genomic_DNA"/>
</dbReference>
<evidence type="ECO:0000259" key="7">
    <source>
        <dbReference type="Pfam" id="PF24961"/>
    </source>
</evidence>
<keyword evidence="10" id="KW-1185">Reference proteome</keyword>
<evidence type="ECO:0000259" key="6">
    <source>
        <dbReference type="Pfam" id="PF01957"/>
    </source>
</evidence>
<keyword evidence="3 5" id="KW-1133">Transmembrane helix</keyword>